<proteinExistence type="predicted"/>
<dbReference type="GO" id="GO:0016491">
    <property type="term" value="F:oxidoreductase activity"/>
    <property type="evidence" value="ECO:0007669"/>
    <property type="project" value="InterPro"/>
</dbReference>
<accession>R7YF44</accession>
<comment type="caution">
    <text evidence="2">The sequence shown here is derived from an EMBL/GenBank/DDBJ whole genome shotgun (WGS) entry which is preliminary data.</text>
</comment>
<dbReference type="InterPro" id="IPR018713">
    <property type="entry name" value="MPAB/Lcp_cat_dom"/>
</dbReference>
<dbReference type="PANTHER" id="PTHR36151:SF3">
    <property type="entry name" value="ER-BOUND OXYGENASE MPAB_MPAB'_RUBBER OXYGENASE CATALYTIC DOMAIN-CONTAINING PROTEIN"/>
    <property type="match status" value="1"/>
</dbReference>
<dbReference type="AlphaFoldDB" id="R7YF44"/>
<reference evidence="2 3" key="1">
    <citation type="journal article" date="2013" name="Genome Announc.">
        <title>Draft Genome Sequence of a Benzothiophene-Desulfurizing Bacterium, Gordona terrae Strain C-6.</title>
        <authorList>
            <person name="Wang W."/>
            <person name="Ma T."/>
            <person name="Ren Y."/>
            <person name="Li G."/>
        </authorList>
    </citation>
    <scope>NUCLEOTIDE SEQUENCE [LARGE SCALE GENOMIC DNA]</scope>
    <source>
        <strain evidence="2 3">C-6</strain>
    </source>
</reference>
<dbReference type="EMBL" id="AQPW01000002">
    <property type="protein sequence ID" value="EON34582.1"/>
    <property type="molecule type" value="Genomic_DNA"/>
</dbReference>
<sequence>MLGATMTAVHEERTVTEPVTSDVVTGEPLLNHRDDEIELIPPDSLTAKLTGMYTFLPINGAAFVMQVMHPVIGDVVDKYSVFRTDPVGRAIRSADSVLRWTYGGQEALEEGKRLRKLHQPLQMRNSEGKHISALNPEAYAWVIATALPTIKTAAPLVLGRHFTLDERKELLRDNRRIAKIVQVPMKDYPETLEDFDEYFDDFIENKLVRHPVALELIGQMRAAPVIPKSVPRPLRPAAKKAAATASVPFQNFNYLTTVGVMDPRVREILGLTWTDAEQRHLERIHRNLRFAYRTLPERLTYFPLAYHARRHHDAIQAMKVREKASAAYQHHPKEAGAQQG</sequence>
<dbReference type="PATRIC" id="fig|1316928.3.peg.651"/>
<evidence type="ECO:0000313" key="3">
    <source>
        <dbReference type="Proteomes" id="UP000013569"/>
    </source>
</evidence>
<name>R7YF44_9ACTN</name>
<evidence type="ECO:0000259" key="1">
    <source>
        <dbReference type="Pfam" id="PF09995"/>
    </source>
</evidence>
<dbReference type="Pfam" id="PF09995">
    <property type="entry name" value="MPAB_Lcp_cat"/>
    <property type="match status" value="1"/>
</dbReference>
<organism evidence="2 3">
    <name type="scientific">Gordonia terrae C-6</name>
    <dbReference type="NCBI Taxonomy" id="1316928"/>
    <lineage>
        <taxon>Bacteria</taxon>
        <taxon>Bacillati</taxon>
        <taxon>Actinomycetota</taxon>
        <taxon>Actinomycetes</taxon>
        <taxon>Mycobacteriales</taxon>
        <taxon>Gordoniaceae</taxon>
        <taxon>Gordonia</taxon>
    </lineage>
</organism>
<evidence type="ECO:0000313" key="2">
    <source>
        <dbReference type="EMBL" id="EON34582.1"/>
    </source>
</evidence>
<protein>
    <recommendedName>
        <fullName evidence="1">ER-bound oxygenase mpaB/mpaB'/Rubber oxygenase catalytic domain-containing protein</fullName>
    </recommendedName>
</protein>
<gene>
    <name evidence="2" type="ORF">GTC6_03205</name>
</gene>
<dbReference type="Proteomes" id="UP000013569">
    <property type="component" value="Unassembled WGS sequence"/>
</dbReference>
<feature type="domain" description="ER-bound oxygenase mpaB/mpaB'/Rubber oxygenase catalytic" evidence="1">
    <location>
        <begin position="55"/>
        <end position="289"/>
    </location>
</feature>
<dbReference type="PANTHER" id="PTHR36151">
    <property type="entry name" value="BLR2777 PROTEIN"/>
    <property type="match status" value="1"/>
</dbReference>